<proteinExistence type="predicted"/>
<evidence type="ECO:0000313" key="2">
    <source>
        <dbReference type="EMBL" id="BBX85803.1"/>
    </source>
</evidence>
<dbReference type="InterPro" id="IPR029063">
    <property type="entry name" value="SAM-dependent_MTases_sf"/>
</dbReference>
<name>A0ABM7IGJ9_9MYCO</name>
<organism evidence="2 3">
    <name type="scientific">Mycolicibacterium aubagnense</name>
    <dbReference type="NCBI Taxonomy" id="319707"/>
    <lineage>
        <taxon>Bacteria</taxon>
        <taxon>Bacillati</taxon>
        <taxon>Actinomycetota</taxon>
        <taxon>Actinomycetes</taxon>
        <taxon>Mycobacteriales</taxon>
        <taxon>Mycobacteriaceae</taxon>
        <taxon>Mycolicibacterium</taxon>
    </lineage>
</organism>
<evidence type="ECO:0000313" key="3">
    <source>
        <dbReference type="Proteomes" id="UP000465609"/>
    </source>
</evidence>
<dbReference type="Pfam" id="PF08241">
    <property type="entry name" value="Methyltransf_11"/>
    <property type="match status" value="1"/>
</dbReference>
<feature type="domain" description="Methyltransferase type 11" evidence="1">
    <location>
        <begin position="111"/>
        <end position="157"/>
    </location>
</feature>
<reference evidence="2 3" key="1">
    <citation type="journal article" date="2019" name="Emerg. Microbes Infect.">
        <title>Comprehensive subspecies identification of 175 nontuberculous mycobacteria species based on 7547 genomic profiles.</title>
        <authorList>
            <person name="Matsumoto Y."/>
            <person name="Kinjo T."/>
            <person name="Motooka D."/>
            <person name="Nabeya D."/>
            <person name="Jung N."/>
            <person name="Uechi K."/>
            <person name="Horii T."/>
            <person name="Iida T."/>
            <person name="Fujita J."/>
            <person name="Nakamura S."/>
        </authorList>
    </citation>
    <scope>NUCLEOTIDE SEQUENCE [LARGE SCALE GENOMIC DNA]</scope>
    <source>
        <strain evidence="2 3">JCM 15296</strain>
    </source>
</reference>
<sequence length="227" mass="25851">MGYVGNALTVSNTADIFRERGQAVPLAELVRKTVRRAVLAYSLYNRRKKTHFILRFLAEQGVRDVLLVGATGDENGENPNLANSGVIEKCIAEHYPVRMGINIEPAITTYPFMIADARALPFADDYVDFALANAIIEHVGQECDQRRMVEEMTRVARTWIITTPNKWFPVESHTSTLFLHWIPAWRKDHEKDFTRLLSRREFRALLPRTAKLSGGLLSPTFTACYVR</sequence>
<dbReference type="EMBL" id="AP022577">
    <property type="protein sequence ID" value="BBX85803.1"/>
    <property type="molecule type" value="Genomic_DNA"/>
</dbReference>
<dbReference type="Proteomes" id="UP000465609">
    <property type="component" value="Chromosome"/>
</dbReference>
<dbReference type="InterPro" id="IPR013216">
    <property type="entry name" value="Methyltransf_11"/>
</dbReference>
<gene>
    <name evidence="2" type="ORF">MAUB_36760</name>
</gene>
<protein>
    <recommendedName>
        <fullName evidence="1">Methyltransferase type 11 domain-containing protein</fullName>
    </recommendedName>
</protein>
<keyword evidence="3" id="KW-1185">Reference proteome</keyword>
<dbReference type="Gene3D" id="3.40.50.150">
    <property type="entry name" value="Vaccinia Virus protein VP39"/>
    <property type="match status" value="1"/>
</dbReference>
<evidence type="ECO:0000259" key="1">
    <source>
        <dbReference type="Pfam" id="PF08241"/>
    </source>
</evidence>
<accession>A0ABM7IGJ9</accession>
<dbReference type="SUPFAM" id="SSF53335">
    <property type="entry name" value="S-adenosyl-L-methionine-dependent methyltransferases"/>
    <property type="match status" value="1"/>
</dbReference>